<organism evidence="1 2">
    <name type="scientific">Mixia osmundae (strain CBS 9802 / IAM 14324 / JCM 22182 / KY 12970)</name>
    <dbReference type="NCBI Taxonomy" id="764103"/>
    <lineage>
        <taxon>Eukaryota</taxon>
        <taxon>Fungi</taxon>
        <taxon>Dikarya</taxon>
        <taxon>Basidiomycota</taxon>
        <taxon>Pucciniomycotina</taxon>
        <taxon>Mixiomycetes</taxon>
        <taxon>Mixiales</taxon>
        <taxon>Mixiaceae</taxon>
        <taxon>Mixia</taxon>
    </lineage>
</organism>
<evidence type="ECO:0000313" key="1">
    <source>
        <dbReference type="EMBL" id="GAA93594.1"/>
    </source>
</evidence>
<proteinExistence type="predicted"/>
<evidence type="ECO:0000313" key="2">
    <source>
        <dbReference type="Proteomes" id="UP000009131"/>
    </source>
</evidence>
<reference evidence="1 2" key="1">
    <citation type="journal article" date="2011" name="J. Gen. Appl. Microbiol.">
        <title>Draft genome sequencing of the enigmatic basidiomycete Mixia osmundae.</title>
        <authorList>
            <person name="Nishida H."/>
            <person name="Nagatsuka Y."/>
            <person name="Sugiyama J."/>
        </authorList>
    </citation>
    <scope>NUCLEOTIDE SEQUENCE [LARGE SCALE GENOMIC DNA]</scope>
    <source>
        <strain evidence="2">CBS 9802 / IAM 14324 / JCM 22182 / KY 12970</strain>
    </source>
</reference>
<dbReference type="HOGENOM" id="CLU_064342_0_0_1"/>
<dbReference type="AlphaFoldDB" id="G7DSN4"/>
<name>G7DSN4_MIXOS</name>
<gene>
    <name evidence="1" type="primary">Mo00238</name>
    <name evidence="1" type="ORF">E5Q_00238</name>
</gene>
<dbReference type="EMBL" id="BABT02000007">
    <property type="protein sequence ID" value="GAA93594.1"/>
    <property type="molecule type" value="Genomic_DNA"/>
</dbReference>
<keyword evidence="2" id="KW-1185">Reference proteome</keyword>
<sequence length="438" mass="48116">MQDSWPADQQPCCDAITFGSVIVGAYQRYADVLLTSLSAPIFVACRPNVLVHADPESRCKLQYDPFVNYCYIHCALVNDYEGDVRTIQYKLRASANFKCSRPGIPVVDEDVGPGLTTIDGDINVVMFTRNGAAVRTKNFGARNAHGFTYWPNADAIDRKEGTGYYGFFVTTSAAEQAMWNTADPTWKRCCRAQAAFNVTLGLTSGYVSPLSTVSAWVECGGAAASIPTGCARQLTREREVQCSPAFHSIADVTIPALEVPKIQVYQFYYQAAGQCQLAGWRREGATWMSTTMGPLISTIVTIALPAPTSTAELISFDGGRFFANIKEVRYPGTELVTIRFTATLKEYGMLQNNWVPEEQPCCNAISFASIIVGAYRRHVNILLGSPAGCGPMCVACLPSKLVYSGRESRCKLQYDPDVKFTCKDVKRRLELMTLSSVQ</sequence>
<accession>G7DSN4</accession>
<protein>
    <submittedName>
        <fullName evidence="1">Uncharacterized protein</fullName>
    </submittedName>
</protein>
<reference evidence="1 2" key="2">
    <citation type="journal article" date="2012" name="Open Biol.">
        <title>Characteristics of nucleosomes and linker DNA regions on the genome of the basidiomycete Mixia osmundae revealed by mono- and dinucleosome mapping.</title>
        <authorList>
            <person name="Nishida H."/>
            <person name="Kondo S."/>
            <person name="Matsumoto T."/>
            <person name="Suzuki Y."/>
            <person name="Yoshikawa H."/>
            <person name="Taylor T.D."/>
            <person name="Sugiyama J."/>
        </authorList>
    </citation>
    <scope>NUCLEOTIDE SEQUENCE [LARGE SCALE GENOMIC DNA]</scope>
    <source>
        <strain evidence="2">CBS 9802 / IAM 14324 / JCM 22182 / KY 12970</strain>
    </source>
</reference>
<comment type="caution">
    <text evidence="1">The sequence shown here is derived from an EMBL/GenBank/DDBJ whole genome shotgun (WGS) entry which is preliminary data.</text>
</comment>
<dbReference type="Proteomes" id="UP000009131">
    <property type="component" value="Unassembled WGS sequence"/>
</dbReference>
<dbReference type="InParanoid" id="G7DSN4"/>